<dbReference type="InterPro" id="IPR011010">
    <property type="entry name" value="DNA_brk_join_enz"/>
</dbReference>
<dbReference type="RefSeq" id="WP_121198254.1">
    <property type="nucleotide sequence ID" value="NZ_RBKU01000001.1"/>
</dbReference>
<dbReference type="Gene3D" id="1.10.443.10">
    <property type="entry name" value="Intergrase catalytic core"/>
    <property type="match status" value="1"/>
</dbReference>
<keyword evidence="2" id="KW-0238">DNA-binding</keyword>
<protein>
    <submittedName>
        <fullName evidence="5">Site-specific recombinase XerD</fullName>
    </submittedName>
</protein>
<dbReference type="InterPro" id="IPR013762">
    <property type="entry name" value="Integrase-like_cat_sf"/>
</dbReference>
<evidence type="ECO:0000313" key="5">
    <source>
        <dbReference type="EMBL" id="RKR82670.1"/>
    </source>
</evidence>
<name>A0A495J132_9SPHI</name>
<dbReference type="InterPro" id="IPR050090">
    <property type="entry name" value="Tyrosine_recombinase_XerCD"/>
</dbReference>
<evidence type="ECO:0000259" key="4">
    <source>
        <dbReference type="PROSITE" id="PS51898"/>
    </source>
</evidence>
<dbReference type="InterPro" id="IPR002104">
    <property type="entry name" value="Integrase_catalytic"/>
</dbReference>
<dbReference type="Pfam" id="PF00589">
    <property type="entry name" value="Phage_integrase"/>
    <property type="match status" value="1"/>
</dbReference>
<dbReference type="Proteomes" id="UP000268007">
    <property type="component" value="Unassembled WGS sequence"/>
</dbReference>
<accession>A0A495J132</accession>
<evidence type="ECO:0000313" key="6">
    <source>
        <dbReference type="Proteomes" id="UP000268007"/>
    </source>
</evidence>
<dbReference type="AlphaFoldDB" id="A0A495J132"/>
<feature type="domain" description="Tyr recombinase" evidence="4">
    <location>
        <begin position="215"/>
        <end position="398"/>
    </location>
</feature>
<dbReference type="GO" id="GO:0003677">
    <property type="term" value="F:DNA binding"/>
    <property type="evidence" value="ECO:0007669"/>
    <property type="project" value="UniProtKB-KW"/>
</dbReference>
<comment type="caution">
    <text evidence="5">The sequence shown here is derived from an EMBL/GenBank/DDBJ whole genome shotgun (WGS) entry which is preliminary data.</text>
</comment>
<keyword evidence="3" id="KW-0233">DNA recombination</keyword>
<dbReference type="PROSITE" id="PS51898">
    <property type="entry name" value="TYR_RECOMBINASE"/>
    <property type="match status" value="1"/>
</dbReference>
<evidence type="ECO:0000256" key="2">
    <source>
        <dbReference type="ARBA" id="ARBA00023125"/>
    </source>
</evidence>
<proteinExistence type="inferred from homology"/>
<reference evidence="5 6" key="1">
    <citation type="submission" date="2018-10" db="EMBL/GenBank/DDBJ databases">
        <title>Genomic Encyclopedia of Archaeal and Bacterial Type Strains, Phase II (KMG-II): from individual species to whole genera.</title>
        <authorList>
            <person name="Goeker M."/>
        </authorList>
    </citation>
    <scope>NUCLEOTIDE SEQUENCE [LARGE SCALE GENOMIC DNA]</scope>
    <source>
        <strain evidence="5 6">DSM 18602</strain>
    </source>
</reference>
<sequence>MKQIKSQKEDSILIQSWSTYDFKLFPGSKSTKPYLHFQFLNPKTNKEERQRKLAGLKKGESISVLKKQAKEMVPALIHLLSNGWNPIENTFNDLPITPLSTIQECIAYWLKEREIKVSNNAMKPKGLKTNGYLMDYFTKWLTEKKYLFRKANTFTQIDIDNFLQKTSQERKWGKVTYNCYRQDLGTFFNFLLTLKIISENPVNLTKKKSTKKDSSRFKIYEEDELKNVVELLRKDARYLGLYIATKFIFHYNIRPIELTRIQVSDIDFSKRILTLAPEKTKNGDEAVFKLNDETFILLDDLVADQPPDFFVFGHKCKPSRLQIHQDYFGQKWRSFREDYNLSSHLKLYALKHSSNYYDLEGGVSFEEIRQRNRHSSLQVTTLYIRERLNKNQIKASGSLKF</sequence>
<dbReference type="PANTHER" id="PTHR30349">
    <property type="entry name" value="PHAGE INTEGRASE-RELATED"/>
    <property type="match status" value="1"/>
</dbReference>
<dbReference type="Gene3D" id="1.10.150.130">
    <property type="match status" value="1"/>
</dbReference>
<evidence type="ECO:0000256" key="1">
    <source>
        <dbReference type="ARBA" id="ARBA00008857"/>
    </source>
</evidence>
<comment type="similarity">
    <text evidence="1">Belongs to the 'phage' integrase family.</text>
</comment>
<dbReference type="OrthoDB" id="754840at2"/>
<dbReference type="GO" id="GO:0015074">
    <property type="term" value="P:DNA integration"/>
    <property type="evidence" value="ECO:0007669"/>
    <property type="project" value="InterPro"/>
</dbReference>
<dbReference type="PANTHER" id="PTHR30349:SF41">
    <property type="entry name" value="INTEGRASE_RECOMBINASE PROTEIN MJ0367-RELATED"/>
    <property type="match status" value="1"/>
</dbReference>
<gene>
    <name evidence="5" type="ORF">BDD43_2855</name>
</gene>
<dbReference type="InterPro" id="IPR010998">
    <property type="entry name" value="Integrase_recombinase_N"/>
</dbReference>
<dbReference type="GO" id="GO:0006310">
    <property type="term" value="P:DNA recombination"/>
    <property type="evidence" value="ECO:0007669"/>
    <property type="project" value="UniProtKB-KW"/>
</dbReference>
<organism evidence="5 6">
    <name type="scientific">Mucilaginibacter gracilis</name>
    <dbReference type="NCBI Taxonomy" id="423350"/>
    <lineage>
        <taxon>Bacteria</taxon>
        <taxon>Pseudomonadati</taxon>
        <taxon>Bacteroidota</taxon>
        <taxon>Sphingobacteriia</taxon>
        <taxon>Sphingobacteriales</taxon>
        <taxon>Sphingobacteriaceae</taxon>
        <taxon>Mucilaginibacter</taxon>
    </lineage>
</organism>
<evidence type="ECO:0000256" key="3">
    <source>
        <dbReference type="ARBA" id="ARBA00023172"/>
    </source>
</evidence>
<dbReference type="EMBL" id="RBKU01000001">
    <property type="protein sequence ID" value="RKR82670.1"/>
    <property type="molecule type" value="Genomic_DNA"/>
</dbReference>
<dbReference type="SUPFAM" id="SSF56349">
    <property type="entry name" value="DNA breaking-rejoining enzymes"/>
    <property type="match status" value="1"/>
</dbReference>
<keyword evidence="6" id="KW-1185">Reference proteome</keyword>